<dbReference type="EMBL" id="AMZH03027528">
    <property type="protein sequence ID" value="RRT34122.1"/>
    <property type="molecule type" value="Genomic_DNA"/>
</dbReference>
<evidence type="ECO:0000313" key="2">
    <source>
        <dbReference type="EMBL" id="RRT34122.1"/>
    </source>
</evidence>
<accession>A0A426X3R4</accession>
<dbReference type="AlphaFoldDB" id="A0A426X3R4"/>
<name>A0A426X3R4_ENSVE</name>
<organism evidence="2 3">
    <name type="scientific">Ensete ventricosum</name>
    <name type="common">Abyssinian banana</name>
    <name type="synonym">Musa ensete</name>
    <dbReference type="NCBI Taxonomy" id="4639"/>
    <lineage>
        <taxon>Eukaryota</taxon>
        <taxon>Viridiplantae</taxon>
        <taxon>Streptophyta</taxon>
        <taxon>Embryophyta</taxon>
        <taxon>Tracheophyta</taxon>
        <taxon>Spermatophyta</taxon>
        <taxon>Magnoliopsida</taxon>
        <taxon>Liliopsida</taxon>
        <taxon>Zingiberales</taxon>
        <taxon>Musaceae</taxon>
        <taxon>Ensete</taxon>
    </lineage>
</organism>
<reference evidence="2 3" key="1">
    <citation type="journal article" date="2014" name="Agronomy (Basel)">
        <title>A Draft Genome Sequence for Ensete ventricosum, the Drought-Tolerant Tree Against Hunger.</title>
        <authorList>
            <person name="Harrison J."/>
            <person name="Moore K.A."/>
            <person name="Paszkiewicz K."/>
            <person name="Jones T."/>
            <person name="Grant M."/>
            <person name="Ambacheew D."/>
            <person name="Muzemil S."/>
            <person name="Studholme D.J."/>
        </authorList>
    </citation>
    <scope>NUCLEOTIDE SEQUENCE [LARGE SCALE GENOMIC DNA]</scope>
</reference>
<protein>
    <submittedName>
        <fullName evidence="2">Uncharacterized protein</fullName>
    </submittedName>
</protein>
<feature type="region of interest" description="Disordered" evidence="1">
    <location>
        <begin position="24"/>
        <end position="46"/>
    </location>
</feature>
<evidence type="ECO:0000256" key="1">
    <source>
        <dbReference type="SAM" id="MobiDB-lite"/>
    </source>
</evidence>
<dbReference type="Proteomes" id="UP000287651">
    <property type="component" value="Unassembled WGS sequence"/>
</dbReference>
<sequence>MFGSSIHPRLTEVNGADKSIASSEQIPFTISGKGPEYPTNTRVQKDMSNKIGIHRKHMKNNKIYMCQI</sequence>
<proteinExistence type="predicted"/>
<gene>
    <name evidence="2" type="ORF">B296_00034984</name>
</gene>
<evidence type="ECO:0000313" key="3">
    <source>
        <dbReference type="Proteomes" id="UP000287651"/>
    </source>
</evidence>
<comment type="caution">
    <text evidence="2">The sequence shown here is derived from an EMBL/GenBank/DDBJ whole genome shotgun (WGS) entry which is preliminary data.</text>
</comment>